<evidence type="ECO:0000256" key="1">
    <source>
        <dbReference type="SAM" id="MobiDB-lite"/>
    </source>
</evidence>
<organism evidence="2 3">
    <name type="scientific">Streptomyces lavendofoliae</name>
    <dbReference type="NCBI Taxonomy" id="67314"/>
    <lineage>
        <taxon>Bacteria</taxon>
        <taxon>Bacillati</taxon>
        <taxon>Actinomycetota</taxon>
        <taxon>Actinomycetes</taxon>
        <taxon>Kitasatosporales</taxon>
        <taxon>Streptomycetaceae</taxon>
        <taxon>Streptomyces</taxon>
    </lineage>
</organism>
<dbReference type="AlphaFoldDB" id="A0A918M2J6"/>
<protein>
    <submittedName>
        <fullName evidence="2">Uncharacterized protein</fullName>
    </submittedName>
</protein>
<proteinExistence type="predicted"/>
<evidence type="ECO:0000313" key="2">
    <source>
        <dbReference type="EMBL" id="GGU22920.1"/>
    </source>
</evidence>
<feature type="region of interest" description="Disordered" evidence="1">
    <location>
        <begin position="78"/>
        <end position="130"/>
    </location>
</feature>
<reference evidence="2" key="2">
    <citation type="submission" date="2020-09" db="EMBL/GenBank/DDBJ databases">
        <authorList>
            <person name="Sun Q."/>
            <person name="Ohkuma M."/>
        </authorList>
    </citation>
    <scope>NUCLEOTIDE SEQUENCE</scope>
    <source>
        <strain evidence="2">JCM 4391</strain>
    </source>
</reference>
<name>A0A918M2J6_9ACTN</name>
<dbReference type="EMBL" id="BMTP01000002">
    <property type="protein sequence ID" value="GGU22920.1"/>
    <property type="molecule type" value="Genomic_DNA"/>
</dbReference>
<reference evidence="2" key="1">
    <citation type="journal article" date="2014" name="Int. J. Syst. Evol. Microbiol.">
        <title>Complete genome sequence of Corynebacterium casei LMG S-19264T (=DSM 44701T), isolated from a smear-ripened cheese.</title>
        <authorList>
            <consortium name="US DOE Joint Genome Institute (JGI-PGF)"/>
            <person name="Walter F."/>
            <person name="Albersmeier A."/>
            <person name="Kalinowski J."/>
            <person name="Ruckert C."/>
        </authorList>
    </citation>
    <scope>NUCLEOTIDE SEQUENCE</scope>
    <source>
        <strain evidence="2">JCM 4391</strain>
    </source>
</reference>
<dbReference type="Proteomes" id="UP000636661">
    <property type="component" value="Unassembled WGS sequence"/>
</dbReference>
<feature type="region of interest" description="Disordered" evidence="1">
    <location>
        <begin position="42"/>
        <end position="61"/>
    </location>
</feature>
<gene>
    <name evidence="2" type="ORF">GCM10010274_06550</name>
</gene>
<sequence length="130" mass="13482">MEEPGSGKKKSGPVWAHRAVSCQESSSLEAVLLIGMPHTLPRRDKRRVNERSTASGCRGVPVRSVSMGFHGVIGKGFGPDGVSPRRHLSGPGCHRAVAPPVRGGTGGAPDPTGRQGRSSGALVMTAKRAP</sequence>
<keyword evidence="3" id="KW-1185">Reference proteome</keyword>
<evidence type="ECO:0000313" key="3">
    <source>
        <dbReference type="Proteomes" id="UP000636661"/>
    </source>
</evidence>
<accession>A0A918M2J6</accession>
<comment type="caution">
    <text evidence="2">The sequence shown here is derived from an EMBL/GenBank/DDBJ whole genome shotgun (WGS) entry which is preliminary data.</text>
</comment>